<dbReference type="EMBL" id="JAOQAZ010000016">
    <property type="protein sequence ID" value="KAJ4258240.1"/>
    <property type="molecule type" value="Genomic_DNA"/>
</dbReference>
<keyword evidence="2" id="KW-1185">Reference proteome</keyword>
<evidence type="ECO:0000313" key="1">
    <source>
        <dbReference type="EMBL" id="KAJ4258240.1"/>
    </source>
</evidence>
<protein>
    <submittedName>
        <fullName evidence="1">Uncharacterized protein</fullName>
    </submittedName>
</protein>
<evidence type="ECO:0000313" key="2">
    <source>
        <dbReference type="Proteomes" id="UP001152049"/>
    </source>
</evidence>
<accession>A0A9W8RZD9</accession>
<sequence length="157" mass="18296">MAVSTQWTTIITSALPLLQQILSRLKKVIFVFEGGDRRMYLDWHYTRSIDLPRQDLPWQLYHSGPIMTRVLSFDRLTPGPQSIRRYLRKLSLSSHDPLVVFETWLNRLQDFGVDYVDGSGIFFVSYMCCRPEIIDRADAVGWVKGEAEQRTATLQRE</sequence>
<name>A0A9W8RZD9_9HYPO</name>
<dbReference type="Proteomes" id="UP001152049">
    <property type="component" value="Unassembled WGS sequence"/>
</dbReference>
<dbReference type="AlphaFoldDB" id="A0A9W8RZD9"/>
<gene>
    <name evidence="1" type="ORF">NW762_008389</name>
</gene>
<comment type="caution">
    <text evidence="1">The sequence shown here is derived from an EMBL/GenBank/DDBJ whole genome shotgun (WGS) entry which is preliminary data.</text>
</comment>
<dbReference type="OrthoDB" id="3469466at2759"/>
<reference evidence="1" key="1">
    <citation type="submission" date="2022-09" db="EMBL/GenBank/DDBJ databases">
        <title>Fusarium specimens isolated from Avocado Roots.</title>
        <authorList>
            <person name="Stajich J."/>
            <person name="Roper C."/>
            <person name="Heimlech-Rivalta G."/>
        </authorList>
    </citation>
    <scope>NUCLEOTIDE SEQUENCE</scope>
    <source>
        <strain evidence="1">CF00136</strain>
    </source>
</reference>
<organism evidence="1 2">
    <name type="scientific">Fusarium torreyae</name>
    <dbReference type="NCBI Taxonomy" id="1237075"/>
    <lineage>
        <taxon>Eukaryota</taxon>
        <taxon>Fungi</taxon>
        <taxon>Dikarya</taxon>
        <taxon>Ascomycota</taxon>
        <taxon>Pezizomycotina</taxon>
        <taxon>Sordariomycetes</taxon>
        <taxon>Hypocreomycetidae</taxon>
        <taxon>Hypocreales</taxon>
        <taxon>Nectriaceae</taxon>
        <taxon>Fusarium</taxon>
    </lineage>
</organism>
<proteinExistence type="predicted"/>